<dbReference type="Proteomes" id="UP000295097">
    <property type="component" value="Unassembled WGS sequence"/>
</dbReference>
<evidence type="ECO:0000313" key="3">
    <source>
        <dbReference type="EMBL" id="TCT41777.1"/>
    </source>
</evidence>
<gene>
    <name evidence="3" type="ORF">EDC90_100635</name>
</gene>
<keyword evidence="2" id="KW-0812">Transmembrane</keyword>
<proteinExistence type="predicted"/>
<organism evidence="3 4">
    <name type="scientific">Martelella mediterranea</name>
    <dbReference type="NCBI Taxonomy" id="293089"/>
    <lineage>
        <taxon>Bacteria</taxon>
        <taxon>Pseudomonadati</taxon>
        <taxon>Pseudomonadota</taxon>
        <taxon>Alphaproteobacteria</taxon>
        <taxon>Hyphomicrobiales</taxon>
        <taxon>Aurantimonadaceae</taxon>
        <taxon>Martelella</taxon>
    </lineage>
</organism>
<dbReference type="EMBL" id="SMAR01000006">
    <property type="protein sequence ID" value="TCT41777.1"/>
    <property type="molecule type" value="Genomic_DNA"/>
</dbReference>
<keyword evidence="2" id="KW-1133">Transmembrane helix</keyword>
<feature type="compositionally biased region" description="Basic and acidic residues" evidence="1">
    <location>
        <begin position="63"/>
        <end position="72"/>
    </location>
</feature>
<dbReference type="AlphaFoldDB" id="A0A4R3NUE1"/>
<protein>
    <recommendedName>
        <fullName evidence="5">Biotin transporter BioY</fullName>
    </recommendedName>
</protein>
<feature type="compositionally biased region" description="Basic residues" evidence="1">
    <location>
        <begin position="184"/>
        <end position="193"/>
    </location>
</feature>
<dbReference type="RefSeq" id="WP_132309523.1">
    <property type="nucleotide sequence ID" value="NZ_SMAR01000006.1"/>
</dbReference>
<keyword evidence="2" id="KW-0472">Membrane</keyword>
<feature type="transmembrane region" description="Helical" evidence="2">
    <location>
        <begin position="226"/>
        <end position="248"/>
    </location>
</feature>
<keyword evidence="4" id="KW-1185">Reference proteome</keyword>
<evidence type="ECO:0000256" key="2">
    <source>
        <dbReference type="SAM" id="Phobius"/>
    </source>
</evidence>
<feature type="compositionally biased region" description="Basic and acidic residues" evidence="1">
    <location>
        <begin position="141"/>
        <end position="164"/>
    </location>
</feature>
<dbReference type="OrthoDB" id="7870844at2"/>
<accession>A0A4R3NUE1</accession>
<evidence type="ECO:0000313" key="4">
    <source>
        <dbReference type="Proteomes" id="UP000295097"/>
    </source>
</evidence>
<evidence type="ECO:0000256" key="1">
    <source>
        <dbReference type="SAM" id="MobiDB-lite"/>
    </source>
</evidence>
<feature type="region of interest" description="Disordered" evidence="1">
    <location>
        <begin position="35"/>
        <end position="221"/>
    </location>
</feature>
<comment type="caution">
    <text evidence="3">The sequence shown here is derived from an EMBL/GenBank/DDBJ whole genome shotgun (WGS) entry which is preliminary data.</text>
</comment>
<feature type="compositionally biased region" description="Basic and acidic residues" evidence="1">
    <location>
        <begin position="203"/>
        <end position="215"/>
    </location>
</feature>
<name>A0A4R3NUE1_9HYPH</name>
<sequence>MSGLEEAIRKALDNAEREDANVRARIYQSARDALERGLSKQQVSDPKVAARQRRQLDDAITQIEREEAERARSVRGRNAPPLFDDPFAVGRTPEAGEQISSDVPEEPFLQMDPPMHAEPSVEMPFENASDPTVFPDGPAFDDGRGRTDADFTRDDFTPEPETGHLDAGALGGMGDISVDDDRRRPARRKRAPKKAAASKAKVGQKEHRSPKRDTGKPPYRKKKRGIFATGFMLLVVIAFVAAGAWWIMQSGFTMNPQSRDTAVPNPPPRIEAEDFEGASTWTPVYLPGQASGVATGASASAEEVTVDGEPALRIVANAAGDSGSVRFRIPPAVTNMLEDGPVLVEATVVAPEGGDHQAAIACYDGTIQGCQRHRYSAPAHRDNLVIQLRPNGGALPSQLMISSDVNGTGIPLDIFAIRARSVDEAENVQ</sequence>
<reference evidence="3 4" key="1">
    <citation type="submission" date="2019-03" db="EMBL/GenBank/DDBJ databases">
        <title>Freshwater and sediment microbial communities from various areas in North America, analyzing microbe dynamics in response to fracking.</title>
        <authorList>
            <person name="Lamendella R."/>
        </authorList>
    </citation>
    <scope>NUCLEOTIDE SEQUENCE [LARGE SCALE GENOMIC DNA]</scope>
    <source>
        <strain evidence="3 4">175.2</strain>
    </source>
</reference>
<evidence type="ECO:0008006" key="5">
    <source>
        <dbReference type="Google" id="ProtNLM"/>
    </source>
</evidence>